<dbReference type="Pfam" id="PF13535">
    <property type="entry name" value="ATP-grasp_4"/>
    <property type="match status" value="1"/>
</dbReference>
<keyword evidence="1" id="KW-0436">Ligase</keyword>
<dbReference type="PANTHER" id="PTHR43585:SF2">
    <property type="entry name" value="ATP-GRASP ENZYME FSQD"/>
    <property type="match status" value="1"/>
</dbReference>
<dbReference type="Proteomes" id="UP000012062">
    <property type="component" value="Unassembled WGS sequence"/>
</dbReference>
<keyword evidence="7" id="KW-1185">Reference proteome</keyword>
<protein>
    <recommendedName>
        <fullName evidence="5">ATP-grasp domain-containing protein</fullName>
    </recommendedName>
</protein>
<dbReference type="GO" id="GO:0016874">
    <property type="term" value="F:ligase activity"/>
    <property type="evidence" value="ECO:0007669"/>
    <property type="project" value="UniProtKB-KW"/>
</dbReference>
<keyword evidence="3 4" id="KW-0067">ATP-binding</keyword>
<evidence type="ECO:0000256" key="2">
    <source>
        <dbReference type="ARBA" id="ARBA00022741"/>
    </source>
</evidence>
<comment type="caution">
    <text evidence="6">The sequence shown here is derived from an EMBL/GenBank/DDBJ whole genome shotgun (WGS) entry which is preliminary data.</text>
</comment>
<accession>M5EWJ9</accession>
<dbReference type="AlphaFoldDB" id="M5EWJ9"/>
<dbReference type="SUPFAM" id="SSF56059">
    <property type="entry name" value="Glutathione synthetase ATP-binding domain-like"/>
    <property type="match status" value="1"/>
</dbReference>
<dbReference type="Gene3D" id="3.30.470.20">
    <property type="entry name" value="ATP-grasp fold, B domain"/>
    <property type="match status" value="1"/>
</dbReference>
<dbReference type="InterPro" id="IPR011761">
    <property type="entry name" value="ATP-grasp"/>
</dbReference>
<dbReference type="PROSITE" id="PS50975">
    <property type="entry name" value="ATP_GRASP"/>
    <property type="match status" value="1"/>
</dbReference>
<evidence type="ECO:0000256" key="3">
    <source>
        <dbReference type="ARBA" id="ARBA00022840"/>
    </source>
</evidence>
<reference evidence="6 7" key="1">
    <citation type="submission" date="2013-02" db="EMBL/GenBank/DDBJ databases">
        <authorList>
            <person name="Genoscope - CEA"/>
        </authorList>
    </citation>
    <scope>NUCLEOTIDE SEQUENCE [LARGE SCALE GENOMIC DNA]</scope>
    <source>
        <strain evidence="6 7">STM 2683</strain>
    </source>
</reference>
<keyword evidence="2 4" id="KW-0547">Nucleotide-binding</keyword>
<gene>
    <name evidence="6" type="ORF">MESS2_p100001</name>
</gene>
<evidence type="ECO:0000256" key="4">
    <source>
        <dbReference type="PROSITE-ProRule" id="PRU00409"/>
    </source>
</evidence>
<dbReference type="STRING" id="1297569.MESS2_p100001"/>
<dbReference type="GO" id="GO:0046872">
    <property type="term" value="F:metal ion binding"/>
    <property type="evidence" value="ECO:0007669"/>
    <property type="project" value="InterPro"/>
</dbReference>
<dbReference type="eggNOG" id="COG1181">
    <property type="taxonomic scope" value="Bacteria"/>
</dbReference>
<dbReference type="PANTHER" id="PTHR43585">
    <property type="entry name" value="FUMIPYRROLE BIOSYNTHESIS PROTEIN C"/>
    <property type="match status" value="1"/>
</dbReference>
<sequence length="438" mass="49652">MKTYLVCCPTHRDRREFSRIPLSGVQFLFHDYASIELENYIGSDASTVLSVADPLAEIDLILARFKGEAIHGVVSTDDYPGSTIACAVAQRLNLPAPDPAVNLLCQHKYYSRLAQRSIVPDAVPKVALIDVQGSRDRPWNHDFPAFIKPIKSFFSVGAQKLSSKQEFHRLRLRWQQFELFFLHFERLLERYTGLRVGSEYLIVEEYLQGLQVTIEGYAYGDEVHIMSVVDSVMFPGTMAFQRFEYPSSLPVAVQERMGVLVKLLMRNLGYQNGMFNIELIYNVELDRIFIVEINPRLASQFADLYQKVDGYNSYSVMLDIAVGQRPRTRHRAGPHRMAASCVLRTFEDRLVVALPSDFELEAVVARHADARVEVLATAGRLLSQEMQDEISFRYGIISIGGSNREDIFATLEEISSSLSFHLEPVSLVASREIRSAEI</sequence>
<evidence type="ECO:0000256" key="1">
    <source>
        <dbReference type="ARBA" id="ARBA00022598"/>
    </source>
</evidence>
<dbReference type="GO" id="GO:0005524">
    <property type="term" value="F:ATP binding"/>
    <property type="evidence" value="ECO:0007669"/>
    <property type="project" value="UniProtKB-UniRule"/>
</dbReference>
<name>M5EWJ9_9HYPH</name>
<organism evidence="6 7">
    <name type="scientific">Mesorhizobium metallidurans STM 2683</name>
    <dbReference type="NCBI Taxonomy" id="1297569"/>
    <lineage>
        <taxon>Bacteria</taxon>
        <taxon>Pseudomonadati</taxon>
        <taxon>Pseudomonadota</taxon>
        <taxon>Alphaproteobacteria</taxon>
        <taxon>Hyphomicrobiales</taxon>
        <taxon>Phyllobacteriaceae</taxon>
        <taxon>Mesorhizobium</taxon>
    </lineage>
</organism>
<proteinExistence type="predicted"/>
<evidence type="ECO:0000313" key="7">
    <source>
        <dbReference type="Proteomes" id="UP000012062"/>
    </source>
</evidence>
<dbReference type="EMBL" id="CAUM01000173">
    <property type="protein sequence ID" value="CCV09394.1"/>
    <property type="molecule type" value="Genomic_DNA"/>
</dbReference>
<evidence type="ECO:0000259" key="5">
    <source>
        <dbReference type="PROSITE" id="PS50975"/>
    </source>
</evidence>
<dbReference type="RefSeq" id="WP_008878246.1">
    <property type="nucleotide sequence ID" value="NZ_CAUM01000173.1"/>
</dbReference>
<dbReference type="OrthoDB" id="8441067at2"/>
<evidence type="ECO:0000313" key="6">
    <source>
        <dbReference type="EMBL" id="CCV09394.1"/>
    </source>
</evidence>
<dbReference type="InterPro" id="IPR052032">
    <property type="entry name" value="ATP-dep_AA_Ligase"/>
</dbReference>
<feature type="domain" description="ATP-grasp" evidence="5">
    <location>
        <begin position="115"/>
        <end position="322"/>
    </location>
</feature>